<dbReference type="Pfam" id="PF08447">
    <property type="entry name" value="PAS_3"/>
    <property type="match status" value="2"/>
</dbReference>
<feature type="domain" description="PAS" evidence="9">
    <location>
        <begin position="345"/>
        <end position="417"/>
    </location>
</feature>
<dbReference type="InterPro" id="IPR001610">
    <property type="entry name" value="PAC"/>
</dbReference>
<proteinExistence type="predicted"/>
<keyword evidence="12" id="KW-1185">Reference proteome</keyword>
<dbReference type="Pfam" id="PF02518">
    <property type="entry name" value="HATPase_c"/>
    <property type="match status" value="1"/>
</dbReference>
<keyword evidence="4" id="KW-0808">Transferase</keyword>
<dbReference type="PROSITE" id="PS50112">
    <property type="entry name" value="PAS"/>
    <property type="match status" value="4"/>
</dbReference>
<comment type="catalytic activity">
    <reaction evidence="1">
        <text>ATP + protein L-histidine = ADP + protein N-phospho-L-histidine.</text>
        <dbReference type="EC" id="2.7.13.3"/>
    </reaction>
</comment>
<dbReference type="InterPro" id="IPR003594">
    <property type="entry name" value="HATPase_dom"/>
</dbReference>
<evidence type="ECO:0000313" key="11">
    <source>
        <dbReference type="EMBL" id="GAA4365626.1"/>
    </source>
</evidence>
<feature type="domain" description="PAS" evidence="9">
    <location>
        <begin position="91"/>
        <end position="161"/>
    </location>
</feature>
<keyword evidence="6" id="KW-0175">Coiled coil</keyword>
<keyword evidence="3" id="KW-0597">Phosphoprotein</keyword>
<dbReference type="SUPFAM" id="SSF55785">
    <property type="entry name" value="PYP-like sensor domain (PAS domain)"/>
    <property type="match status" value="5"/>
</dbReference>
<reference evidence="12" key="1">
    <citation type="journal article" date="2019" name="Int. J. Syst. Evol. Microbiol.">
        <title>The Global Catalogue of Microorganisms (GCM) 10K type strain sequencing project: providing services to taxonomists for standard genome sequencing and annotation.</title>
        <authorList>
            <consortium name="The Broad Institute Genomics Platform"/>
            <consortium name="The Broad Institute Genome Sequencing Center for Infectious Disease"/>
            <person name="Wu L."/>
            <person name="Ma J."/>
        </authorList>
    </citation>
    <scope>NUCLEOTIDE SEQUENCE [LARGE SCALE GENOMIC DNA]</scope>
    <source>
        <strain evidence="12">JCM 17923</strain>
    </source>
</reference>
<feature type="region of interest" description="Disordered" evidence="7">
    <location>
        <begin position="1"/>
        <end position="23"/>
    </location>
</feature>
<dbReference type="PANTHER" id="PTHR43304">
    <property type="entry name" value="PHYTOCHROME-LIKE PROTEIN CPH1"/>
    <property type="match status" value="1"/>
</dbReference>
<feature type="domain" description="PAS" evidence="9">
    <location>
        <begin position="471"/>
        <end position="543"/>
    </location>
</feature>
<dbReference type="Gene3D" id="3.30.565.10">
    <property type="entry name" value="Histidine kinase-like ATPase, C-terminal domain"/>
    <property type="match status" value="1"/>
</dbReference>
<dbReference type="Pfam" id="PF08448">
    <property type="entry name" value="PAS_4"/>
    <property type="match status" value="1"/>
</dbReference>
<gene>
    <name evidence="11" type="ORF">GCM10023185_36060</name>
</gene>
<dbReference type="Proteomes" id="UP001501153">
    <property type="component" value="Unassembled WGS sequence"/>
</dbReference>
<dbReference type="RefSeq" id="WP_345237512.1">
    <property type="nucleotide sequence ID" value="NZ_BAABGZ010000074.1"/>
</dbReference>
<evidence type="ECO:0000256" key="3">
    <source>
        <dbReference type="ARBA" id="ARBA00022553"/>
    </source>
</evidence>
<accession>A0ABP8IQI0</accession>
<dbReference type="InterPro" id="IPR005467">
    <property type="entry name" value="His_kinase_dom"/>
</dbReference>
<evidence type="ECO:0000256" key="2">
    <source>
        <dbReference type="ARBA" id="ARBA00012438"/>
    </source>
</evidence>
<dbReference type="InterPro" id="IPR052162">
    <property type="entry name" value="Sensor_kinase/Photoreceptor"/>
</dbReference>
<dbReference type="PANTHER" id="PTHR43304:SF1">
    <property type="entry name" value="PAC DOMAIN-CONTAINING PROTEIN"/>
    <property type="match status" value="1"/>
</dbReference>
<dbReference type="CDD" id="cd16917">
    <property type="entry name" value="HATPase_UhpB-NarQ-NarX-like"/>
    <property type="match status" value="1"/>
</dbReference>
<organism evidence="11 12">
    <name type="scientific">Hymenobacter saemangeumensis</name>
    <dbReference type="NCBI Taxonomy" id="1084522"/>
    <lineage>
        <taxon>Bacteria</taxon>
        <taxon>Pseudomonadati</taxon>
        <taxon>Bacteroidota</taxon>
        <taxon>Cytophagia</taxon>
        <taxon>Cytophagales</taxon>
        <taxon>Hymenobacteraceae</taxon>
        <taxon>Hymenobacter</taxon>
    </lineage>
</organism>
<evidence type="ECO:0000259" key="9">
    <source>
        <dbReference type="PROSITE" id="PS50112"/>
    </source>
</evidence>
<comment type="caution">
    <text evidence="11">The sequence shown here is derived from an EMBL/GenBank/DDBJ whole genome shotgun (WGS) entry which is preliminary data.</text>
</comment>
<evidence type="ECO:0000256" key="6">
    <source>
        <dbReference type="SAM" id="Coils"/>
    </source>
</evidence>
<dbReference type="Gene3D" id="3.30.450.20">
    <property type="entry name" value="PAS domain"/>
    <property type="match status" value="5"/>
</dbReference>
<dbReference type="Gene3D" id="1.20.5.1930">
    <property type="match status" value="1"/>
</dbReference>
<dbReference type="NCBIfam" id="TIGR00229">
    <property type="entry name" value="sensory_box"/>
    <property type="match status" value="4"/>
</dbReference>
<dbReference type="InterPro" id="IPR000700">
    <property type="entry name" value="PAS-assoc_C"/>
</dbReference>
<dbReference type="PROSITE" id="PS50113">
    <property type="entry name" value="PAC"/>
    <property type="match status" value="2"/>
</dbReference>
<dbReference type="InterPro" id="IPR013656">
    <property type="entry name" value="PAS_4"/>
</dbReference>
<evidence type="ECO:0000259" key="8">
    <source>
        <dbReference type="PROSITE" id="PS50109"/>
    </source>
</evidence>
<name>A0ABP8IQI0_9BACT</name>
<evidence type="ECO:0000256" key="5">
    <source>
        <dbReference type="ARBA" id="ARBA00022777"/>
    </source>
</evidence>
<dbReference type="PROSITE" id="PS50109">
    <property type="entry name" value="HIS_KIN"/>
    <property type="match status" value="1"/>
</dbReference>
<feature type="domain" description="PAS" evidence="9">
    <location>
        <begin position="599"/>
        <end position="669"/>
    </location>
</feature>
<evidence type="ECO:0000256" key="4">
    <source>
        <dbReference type="ARBA" id="ARBA00022679"/>
    </source>
</evidence>
<dbReference type="SMART" id="SM00086">
    <property type="entry name" value="PAC"/>
    <property type="match status" value="5"/>
</dbReference>
<evidence type="ECO:0000259" key="10">
    <source>
        <dbReference type="PROSITE" id="PS50113"/>
    </source>
</evidence>
<feature type="coiled-coil region" evidence="6">
    <location>
        <begin position="60"/>
        <end position="89"/>
    </location>
</feature>
<dbReference type="Pfam" id="PF13426">
    <property type="entry name" value="PAS_9"/>
    <property type="match status" value="1"/>
</dbReference>
<feature type="domain" description="PAC" evidence="10">
    <location>
        <begin position="546"/>
        <end position="598"/>
    </location>
</feature>
<keyword evidence="5" id="KW-0418">Kinase</keyword>
<evidence type="ECO:0000256" key="1">
    <source>
        <dbReference type="ARBA" id="ARBA00000085"/>
    </source>
</evidence>
<sequence length="934" mass="104176">MTTLPPDAASDLPADKNVPAARPAPAPTLVHEALHALRARAETRRQLVTQATERQTPADLQRLVQELQVHQIELEMQYEELLLAQAEAQAARAQYVDLYDFAPVGYFSLSDAGVIEQLNLCGAQLLGAVRQRLQGRRFGQFVEPTDREAFGQFLARVFRTERAQQLELRLRRDDNRLVYVQLEGLQVATGPDAPQCRLVVLDVSQRREATLAREAAEARFRATFEQSNDGMILLEGHSFVDFNAAALRLLGTTDPRQVRGKSMLPFWPERQPDGRLTIDTLNTCLDLAQTSGWCRIELRRTLPNGREVWDELSFNPVLVQGRPLLHAIWRDVTTPRTAREQLRLSEERLQMALGASETGIFTWDVASSLVQCDARTQAIFGRAYDPRPIAMDELNQALHPADADRVAAAYQVAIEYGTALALDYRVLWADGSVHHVSLAGRLVRDGRRQTFAGVFRDVTALYEAEEELRVSQDRLQLALTASASGVWSWEISSNQLYFDGRARAIFGYEATPAVLTFAEVMSAVHPDDLALVEARIQQVFHDGTPLDSEHRIRQLDGSVRTITVMGTVVRSDEGHPLRLTGIVRDITHRRETQAQLRREKEFSDSLLQHSIDGIAAFDREGRITAWNVEAARYARLSAEAVLGRSIFEVYPRFNNPETLASVQRVLAGEQVALLGLRFSHRDGEYDTYLVPLSSQSGEVTGILAIIRDVTERNRLAEEATRLRLRQQQEVLSAILETQETERKRIAEALHNGLGQVLYATKLSLEGKGSARPPAESLKLLNEAIRTTRTISFELTPGILQDFGLRIALEELVKRISPRHLPINLHLQGLEPALPAPVEIAVYRIVQELLNNVLKHAQATEVEVHVVRENKLLEVSVEDNGQGFDANMLASAPLEGIGLAGIRNRVALLGGTLQVQSQPGRGTIVSIEVEVEQAQ</sequence>
<dbReference type="SUPFAM" id="SSF55874">
    <property type="entry name" value="ATPase domain of HSP90 chaperone/DNA topoisomerase II/histidine kinase"/>
    <property type="match status" value="1"/>
</dbReference>
<evidence type="ECO:0000313" key="12">
    <source>
        <dbReference type="Proteomes" id="UP001501153"/>
    </source>
</evidence>
<dbReference type="InterPro" id="IPR013655">
    <property type="entry name" value="PAS_fold_3"/>
</dbReference>
<dbReference type="SMART" id="SM00387">
    <property type="entry name" value="HATPase_c"/>
    <property type="match status" value="1"/>
</dbReference>
<dbReference type="InterPro" id="IPR035965">
    <property type="entry name" value="PAS-like_dom_sf"/>
</dbReference>
<evidence type="ECO:0000256" key="7">
    <source>
        <dbReference type="SAM" id="MobiDB-lite"/>
    </source>
</evidence>
<dbReference type="EC" id="2.7.13.3" evidence="2"/>
<feature type="domain" description="PAC" evidence="10">
    <location>
        <begin position="420"/>
        <end position="470"/>
    </location>
</feature>
<dbReference type="Pfam" id="PF13188">
    <property type="entry name" value="PAS_8"/>
    <property type="match status" value="1"/>
</dbReference>
<dbReference type="SMART" id="SM00091">
    <property type="entry name" value="PAS"/>
    <property type="match status" value="5"/>
</dbReference>
<dbReference type="EMBL" id="BAABGZ010000074">
    <property type="protein sequence ID" value="GAA4365626.1"/>
    <property type="molecule type" value="Genomic_DNA"/>
</dbReference>
<protein>
    <recommendedName>
        <fullName evidence="2">histidine kinase</fullName>
        <ecNumber evidence="2">2.7.13.3</ecNumber>
    </recommendedName>
</protein>
<dbReference type="CDD" id="cd00130">
    <property type="entry name" value="PAS"/>
    <property type="match status" value="5"/>
</dbReference>
<dbReference type="InterPro" id="IPR000014">
    <property type="entry name" value="PAS"/>
</dbReference>
<feature type="domain" description="Histidine kinase" evidence="8">
    <location>
        <begin position="744"/>
        <end position="932"/>
    </location>
</feature>
<dbReference type="InterPro" id="IPR036890">
    <property type="entry name" value="HATPase_C_sf"/>
</dbReference>